<keyword evidence="5" id="KW-0472">Membrane</keyword>
<keyword evidence="3" id="KW-0143">Chaperone</keyword>
<evidence type="ECO:0000256" key="3">
    <source>
        <dbReference type="ARBA" id="ARBA00023186"/>
    </source>
</evidence>
<evidence type="ECO:0000256" key="4">
    <source>
        <dbReference type="SAM" id="MobiDB-lite"/>
    </source>
</evidence>
<sequence length="696" mass="69305">MTGSAVLGVDFGTSNTVAALRTPAGEARLVLFDGSPLLPSAVFADAGGRLIVGRDAQQRAAARPAAYEPNPKRHVVDGSLLLGEVEVPVVDAVTAVLRRVAVEAGGTADRTVLTYPVAWGASRRAVLVDAAAAAGLPDVTLVPEPVAGAAYFLASTPAGLVEGQTALVYDFGAGTFDASVVRRTDGQLQVLASHGLADAGGLDIDAALVAAIHAQLRPADPAWTRLHHPRTPADLRARLQLWDNVRAAKESLSRNGATFVHVPLLDTEVPLGREQLEALAMPILDRTVGAARAALREAGVTADALYRVGGSSRVPLVATLLHRQFGLPAAPVDQPELAVALGSLTAPHPPPQPPGPIAAPATVPADAAVHPVPADPLPEPSVAQEWPAAPAWAMVPHEPEPAPPGPTTGSGPAAAGPAAGPVVAGPGTAGAAAGPAAVGAAGAPGTVGAAAGPAAAGAAGAPGTVGAAAGLVARLRGLARPVPVAAAGGLLVVAALVVTLVANGAADAGDRAADGRSPSPAVTSRSASPSPGPSPTRASPTPAVPTGDLALALVKTGAPCHVGTWDDTAPGDVVIWVAVRGVVTGVIKSGSSGFGLRFAAAGIEGDVRYFDDDGDLNGITTSFDDNPGVSYGSLQLPAAKAPQVLGRKTIVTIVADPLKFVAETDETNNILQVQVDMPAKVTDHGYAEEAGCRVSA</sequence>
<keyword evidence="1" id="KW-0547">Nucleotide-binding</keyword>
<dbReference type="PANTHER" id="PTHR45639">
    <property type="entry name" value="HSC70CB, ISOFORM G-RELATED"/>
    <property type="match status" value="1"/>
</dbReference>
<dbReference type="GO" id="GO:0030968">
    <property type="term" value="P:endoplasmic reticulum unfolded protein response"/>
    <property type="evidence" value="ECO:0007669"/>
    <property type="project" value="TreeGrafter"/>
</dbReference>
<dbReference type="PRINTS" id="PR00301">
    <property type="entry name" value="HEATSHOCK70"/>
</dbReference>
<dbReference type="AlphaFoldDB" id="A0A9Q9MC51"/>
<keyword evidence="2" id="KW-0067">ATP-binding</keyword>
<dbReference type="InterPro" id="IPR043129">
    <property type="entry name" value="ATPase_NBD"/>
</dbReference>
<keyword evidence="5" id="KW-0812">Transmembrane</keyword>
<accession>A0A9Q9MC51</accession>
<keyword evidence="7" id="KW-1185">Reference proteome</keyword>
<gene>
    <name evidence="6" type="ORF">Daura_27350</name>
</gene>
<evidence type="ECO:0000256" key="5">
    <source>
        <dbReference type="SAM" id="Phobius"/>
    </source>
</evidence>
<dbReference type="GO" id="GO:0005524">
    <property type="term" value="F:ATP binding"/>
    <property type="evidence" value="ECO:0007669"/>
    <property type="project" value="UniProtKB-KW"/>
</dbReference>
<proteinExistence type="predicted"/>
<dbReference type="GO" id="GO:0140662">
    <property type="term" value="F:ATP-dependent protein folding chaperone"/>
    <property type="evidence" value="ECO:0007669"/>
    <property type="project" value="InterPro"/>
</dbReference>
<dbReference type="InterPro" id="IPR013126">
    <property type="entry name" value="Hsp_70_fam"/>
</dbReference>
<dbReference type="KEGG" id="daur:Daura_27350"/>
<evidence type="ECO:0000313" key="7">
    <source>
        <dbReference type="Proteomes" id="UP001058003"/>
    </source>
</evidence>
<feature type="region of interest" description="Disordered" evidence="4">
    <location>
        <begin position="507"/>
        <end position="545"/>
    </location>
</feature>
<dbReference type="EMBL" id="CP073767">
    <property type="protein sequence ID" value="UWZ50544.1"/>
    <property type="molecule type" value="Genomic_DNA"/>
</dbReference>
<organism evidence="6 7">
    <name type="scientific">Dactylosporangium aurantiacum</name>
    <dbReference type="NCBI Taxonomy" id="35754"/>
    <lineage>
        <taxon>Bacteria</taxon>
        <taxon>Bacillati</taxon>
        <taxon>Actinomycetota</taxon>
        <taxon>Actinomycetes</taxon>
        <taxon>Micromonosporales</taxon>
        <taxon>Micromonosporaceae</taxon>
        <taxon>Dactylosporangium</taxon>
    </lineage>
</organism>
<dbReference type="Proteomes" id="UP001058003">
    <property type="component" value="Chromosome"/>
</dbReference>
<dbReference type="Gene3D" id="3.30.420.40">
    <property type="match status" value="2"/>
</dbReference>
<dbReference type="Pfam" id="PF00012">
    <property type="entry name" value="HSP70"/>
    <property type="match status" value="1"/>
</dbReference>
<dbReference type="PANTHER" id="PTHR45639:SF34">
    <property type="entry name" value="CHAPERONE PROTEIN DNAK"/>
    <property type="match status" value="1"/>
</dbReference>
<reference evidence="6" key="1">
    <citation type="submission" date="2021-04" db="EMBL/GenBank/DDBJ databases">
        <title>Dactylosporangium aurantiacum NRRL B-8018 full assembly.</title>
        <authorList>
            <person name="Hartkoorn R.C."/>
            <person name="Beaudoing E."/>
            <person name="Hot D."/>
        </authorList>
    </citation>
    <scope>NUCLEOTIDE SEQUENCE</scope>
    <source>
        <strain evidence="6">NRRL B-8018</strain>
    </source>
</reference>
<evidence type="ECO:0000256" key="2">
    <source>
        <dbReference type="ARBA" id="ARBA00022840"/>
    </source>
</evidence>
<evidence type="ECO:0000313" key="6">
    <source>
        <dbReference type="EMBL" id="UWZ50544.1"/>
    </source>
</evidence>
<feature type="compositionally biased region" description="Low complexity" evidence="4">
    <location>
        <begin position="523"/>
        <end position="541"/>
    </location>
</feature>
<protein>
    <submittedName>
        <fullName evidence="6">Hsp70 family protein</fullName>
    </submittedName>
</protein>
<keyword evidence="5" id="KW-1133">Transmembrane helix</keyword>
<dbReference type="SUPFAM" id="SSF53067">
    <property type="entry name" value="Actin-like ATPase domain"/>
    <property type="match status" value="2"/>
</dbReference>
<dbReference type="RefSeq" id="WP_052386220.1">
    <property type="nucleotide sequence ID" value="NZ_CP073767.1"/>
</dbReference>
<dbReference type="Gene3D" id="3.90.640.10">
    <property type="entry name" value="Actin, Chain A, domain 4"/>
    <property type="match status" value="1"/>
</dbReference>
<feature type="transmembrane region" description="Helical" evidence="5">
    <location>
        <begin position="484"/>
        <end position="506"/>
    </location>
</feature>
<evidence type="ECO:0000256" key="1">
    <source>
        <dbReference type="ARBA" id="ARBA00022741"/>
    </source>
</evidence>
<name>A0A9Q9MC51_9ACTN</name>
<feature type="compositionally biased region" description="Low complexity" evidence="4">
    <location>
        <begin position="407"/>
        <end position="419"/>
    </location>
</feature>
<feature type="region of interest" description="Disordered" evidence="4">
    <location>
        <begin position="394"/>
        <end position="419"/>
    </location>
</feature>